<feature type="region of interest" description="Disordered" evidence="1">
    <location>
        <begin position="44"/>
        <end position="182"/>
    </location>
</feature>
<evidence type="ECO:0000256" key="1">
    <source>
        <dbReference type="SAM" id="MobiDB-lite"/>
    </source>
</evidence>
<accession>A0ABQ0FWV7</accession>
<sequence>MSDHDASPPLNVRPGRAARPADADAANTNLLNIFDTDLMAPPSSVETEFLGQAPAGPDSRRTHVEGRPFDAHRAHKHRSSGGFLLADPLLNRHGSARHRDALTHSHSDKRRRVSAEQHAYKTAQHGQESSQPRGYSSSTQGSAVGLDYGTRPGGPPEEGSASTTVTKRDSLAGDTAVGPSPRASMAQLDMESAQIVTMALNLSESRRRASRRNVSQPTPPRLAPLPDGVPGGSLRQHLQQQRKMSRTVSPRPDRTPKIGASRILSPLQSALEPEGTYRYHFSQSTLSRAQKAKEYLELMAQYRRILELLPPLEPPPTSGFSAASLPSTPNGSVQVSRVSTTESDTRIGRAYNPLQYIRNRKVRARERKAIDGEEQGFNDVIRVSEWIDEVAKWVATGQARTPGNPVLPPFAGAQAASVQSSPPSTNPRAIVPATKPKRPRVDWVIDPADMIADVYWLELDDNKKLVEDRHWRRVFTEGPDAPRPRSRDEAAPRLATPGGSAKDLSDTHTPADKVTLDPAPSRHDHEHVLSAARDRAQQKLRAFKSAHHRHAGSITKSDLLRLHRGSLSESSDTDSDRRRRARGGAATSTVRSVLEKQMEEMIAREQRDAESHPLYDHEALGIKFPGASPMTPERDGQYSAATPNSHRRLDSRAELSEAEGKGLLGRKPQAVGRASLEVPEMRRLSLHSDTSQPNSPAMRPARDVGRVPAIGMDLSPMSSRPGSPSRNPLAKVKDIFRERSKERSSDAQAAAEDSAVSPGILPDSFSPETAWSGMSSPERQPSRSPVGERLLGHRSHKGTGTMRPRGDDGGLSFRSLLRPRIDTVLRSGVSKVSDIIWRRESGGLEDPPSSTSSDDSDADARGRSRGPRSERHSAEDGKRPFEGMPEFTPEAAFGQFGTPGQLLPYPPAQPLSRRSSRFDLLKPPRIDVQNASPSVSPPPQLVRQRSPAGSDTESPPGNRDRDHEHARAPSGRLDTALTFPAKPRPPSTNASSHHWPLPGRGSSSSSIGGGGTIAVSRREVARLRALLLSSGIHAMELDRRTTKQPLLLPSPDINSTSPSTSPSAVPQTHIYPLTARSLSASLSASTSHFQALASQFATGSAPALERRVDGLRTKLAGELITLAQSAIDAADEANHDLVVGQRLKVKRVVDGMDKMLRRRRRRFRWVRRAGWLAVEWVLVGFMWYVWFVVMITRVVFGVGKGFVRGVRWLLWL</sequence>
<keyword evidence="4" id="KW-1185">Reference proteome</keyword>
<comment type="caution">
    <text evidence="3">The sequence shown here is derived from an EMBL/GenBank/DDBJ whole genome shotgun (WGS) entry which is preliminary data.</text>
</comment>
<protein>
    <submittedName>
        <fullName evidence="3">Maintenance of telomere capping protein 4</fullName>
    </submittedName>
</protein>
<feature type="compositionally biased region" description="Basic and acidic residues" evidence="1">
    <location>
        <begin position="97"/>
        <end position="106"/>
    </location>
</feature>
<feature type="compositionally biased region" description="Basic and acidic residues" evidence="1">
    <location>
        <begin position="647"/>
        <end position="660"/>
    </location>
</feature>
<keyword evidence="2" id="KW-0812">Transmembrane</keyword>
<keyword evidence="2" id="KW-0472">Membrane</keyword>
<feature type="compositionally biased region" description="Basic and acidic residues" evidence="1">
    <location>
        <begin position="503"/>
        <end position="526"/>
    </location>
</feature>
<feature type="region of interest" description="Disordered" evidence="1">
    <location>
        <begin position="839"/>
        <end position="913"/>
    </location>
</feature>
<feature type="region of interest" description="Disordered" evidence="1">
    <location>
        <begin position="927"/>
        <end position="1010"/>
    </location>
</feature>
<dbReference type="RefSeq" id="XP_070911720.1">
    <property type="nucleotide sequence ID" value="XM_071055619.1"/>
</dbReference>
<keyword evidence="2" id="KW-1133">Transmembrane helix</keyword>
<feature type="compositionally biased region" description="Low complexity" evidence="1">
    <location>
        <begin position="1049"/>
        <end position="1065"/>
    </location>
</feature>
<feature type="compositionally biased region" description="Basic and acidic residues" evidence="1">
    <location>
        <begin position="958"/>
        <end position="967"/>
    </location>
</feature>
<evidence type="ECO:0000313" key="4">
    <source>
        <dbReference type="Proteomes" id="UP001628179"/>
    </source>
</evidence>
<name>A0ABQ0FWV7_9PEZI</name>
<evidence type="ECO:0000313" key="3">
    <source>
        <dbReference type="EMBL" id="GAB1309987.1"/>
    </source>
</evidence>
<feature type="compositionally biased region" description="Polar residues" evidence="1">
    <location>
        <begin position="124"/>
        <end position="142"/>
    </location>
</feature>
<feature type="compositionally biased region" description="Basic and acidic residues" evidence="1">
    <location>
        <begin position="480"/>
        <end position="491"/>
    </location>
</feature>
<feature type="compositionally biased region" description="Polar residues" evidence="1">
    <location>
        <begin position="766"/>
        <end position="783"/>
    </location>
</feature>
<reference evidence="3 4" key="1">
    <citation type="submission" date="2024-09" db="EMBL/GenBank/DDBJ databases">
        <title>Itraconazole resistance in Madurella fahalii resulting from another homologue of gene encoding cytochrome P450 14-alpha sterol demethylase (CYP51).</title>
        <authorList>
            <person name="Yoshioka I."/>
            <person name="Fahal A.H."/>
            <person name="Kaneko S."/>
            <person name="Yaguchi T."/>
        </authorList>
    </citation>
    <scope>NUCLEOTIDE SEQUENCE [LARGE SCALE GENOMIC DNA]</scope>
    <source>
        <strain evidence="3 4">IFM 68171</strain>
    </source>
</reference>
<feature type="region of interest" description="Disordered" evidence="1">
    <location>
        <begin position="317"/>
        <end position="341"/>
    </location>
</feature>
<dbReference type="PANTHER" id="PTHR38426">
    <property type="entry name" value="MAINTENANCE OF TELOMERE CAPPING PROTEIN 4"/>
    <property type="match status" value="1"/>
</dbReference>
<feature type="region of interest" description="Disordered" evidence="1">
    <location>
        <begin position="622"/>
        <end position="813"/>
    </location>
</feature>
<feature type="transmembrane region" description="Helical" evidence="2">
    <location>
        <begin position="1165"/>
        <end position="1186"/>
    </location>
</feature>
<dbReference type="EMBL" id="BAAFSV010000001">
    <property type="protein sequence ID" value="GAB1309987.1"/>
    <property type="molecule type" value="Genomic_DNA"/>
</dbReference>
<feature type="compositionally biased region" description="Low complexity" evidence="1">
    <location>
        <begin position="715"/>
        <end position="728"/>
    </location>
</feature>
<organism evidence="3 4">
    <name type="scientific">Madurella fahalii</name>
    <dbReference type="NCBI Taxonomy" id="1157608"/>
    <lineage>
        <taxon>Eukaryota</taxon>
        <taxon>Fungi</taxon>
        <taxon>Dikarya</taxon>
        <taxon>Ascomycota</taxon>
        <taxon>Pezizomycotina</taxon>
        <taxon>Sordariomycetes</taxon>
        <taxon>Sordariomycetidae</taxon>
        <taxon>Sordariales</taxon>
        <taxon>Sordariales incertae sedis</taxon>
        <taxon>Madurella</taxon>
    </lineage>
</organism>
<dbReference type="PANTHER" id="PTHR38426:SF1">
    <property type="entry name" value="MAINTENANCE OF TELOMERE CAPPING PROTEIN 4"/>
    <property type="match status" value="1"/>
</dbReference>
<proteinExistence type="predicted"/>
<feature type="region of interest" description="Disordered" evidence="1">
    <location>
        <begin position="565"/>
        <end position="590"/>
    </location>
</feature>
<dbReference type="GeneID" id="98170942"/>
<feature type="compositionally biased region" description="Polar residues" evidence="1">
    <location>
        <begin position="318"/>
        <end position="341"/>
    </location>
</feature>
<feature type="region of interest" description="Disordered" evidence="1">
    <location>
        <begin position="202"/>
        <end position="259"/>
    </location>
</feature>
<feature type="compositionally biased region" description="Basic and acidic residues" evidence="1">
    <location>
        <begin position="858"/>
        <end position="881"/>
    </location>
</feature>
<feature type="region of interest" description="Disordered" evidence="1">
    <location>
        <begin position="1"/>
        <end position="24"/>
    </location>
</feature>
<feature type="region of interest" description="Disordered" evidence="1">
    <location>
        <begin position="1043"/>
        <end position="1065"/>
    </location>
</feature>
<feature type="compositionally biased region" description="Low complexity" evidence="1">
    <location>
        <begin position="746"/>
        <end position="757"/>
    </location>
</feature>
<feature type="compositionally biased region" description="Basic and acidic residues" evidence="1">
    <location>
        <begin position="58"/>
        <end position="72"/>
    </location>
</feature>
<feature type="region of interest" description="Disordered" evidence="1">
    <location>
        <begin position="476"/>
        <end position="526"/>
    </location>
</feature>
<dbReference type="InterPro" id="IPR038769">
    <property type="entry name" value="MTC4"/>
</dbReference>
<gene>
    <name evidence="3" type="ORF">MFIFM68171_00197</name>
</gene>
<feature type="compositionally biased region" description="Low complexity" evidence="1">
    <location>
        <begin position="13"/>
        <end position="24"/>
    </location>
</feature>
<feature type="compositionally biased region" description="Basic and acidic residues" evidence="1">
    <location>
        <begin position="731"/>
        <end position="745"/>
    </location>
</feature>
<evidence type="ECO:0000256" key="2">
    <source>
        <dbReference type="SAM" id="Phobius"/>
    </source>
</evidence>
<dbReference type="Proteomes" id="UP001628179">
    <property type="component" value="Unassembled WGS sequence"/>
</dbReference>
<feature type="compositionally biased region" description="Polar residues" evidence="1">
    <location>
        <begin position="236"/>
        <end position="248"/>
    </location>
</feature>